<dbReference type="EC" id="2.7.1.130" evidence="3 13"/>
<evidence type="ECO:0000256" key="7">
    <source>
        <dbReference type="ARBA" id="ARBA00022679"/>
    </source>
</evidence>
<sequence>MRAPAFWQRVPPSPIARTLKPLAAFYGCVAGWRMGRVLERAALPVICIGNFTVGGTGKTPLALAIASLLAREGERPCFLTRGHGGKLRGPVVIDPAIHDHREAGDEPLLLARTARVIVSGDRPAGANLAGQTGATAIVMDDGFQNPALDKDLSLLLVDGAVGLMNGLCLPAGPLRAPLARQWEHADALVVMGEGAPGEALAEEAHARGLPVFDATLLPDPQVLEQLRGGRYLAFAGIGRPAKFFETLTRAGLEVAESRAFPDHHPYREQEIAALRARAQSAGLRLITTEKDAVRLGLADDITVLPVTAQISNVKALASLLRRALRAP</sequence>
<dbReference type="SUPFAM" id="SSF52540">
    <property type="entry name" value="P-loop containing nucleoside triphosphate hydrolases"/>
    <property type="match status" value="1"/>
</dbReference>
<dbReference type="PANTHER" id="PTHR42724:SF1">
    <property type="entry name" value="TETRAACYLDISACCHARIDE 4'-KINASE, MITOCHONDRIAL-RELATED"/>
    <property type="match status" value="1"/>
</dbReference>
<evidence type="ECO:0000256" key="11">
    <source>
        <dbReference type="ARBA" id="ARBA00023098"/>
    </source>
</evidence>
<dbReference type="EMBL" id="LJSX01000028">
    <property type="protein sequence ID" value="KPQ09387.1"/>
    <property type="molecule type" value="Genomic_DNA"/>
</dbReference>
<reference evidence="14 16" key="1">
    <citation type="submission" date="2015-09" db="EMBL/GenBank/DDBJ databases">
        <title>Identification and resolution of microdiversity through metagenomic sequencing of parallel consortia.</title>
        <authorList>
            <person name="Nelson W.C."/>
            <person name="Romine M.F."/>
            <person name="Lindemann S.R."/>
        </authorList>
    </citation>
    <scope>NUCLEOTIDE SEQUENCE [LARGE SCALE GENOMIC DNA]</scope>
    <source>
        <strain evidence="14">HL-109</strain>
    </source>
</reference>
<accession>A0A0P7X428</accession>
<organism evidence="14 16">
    <name type="scientific">Saliniramus fredricksonii</name>
    <dbReference type="NCBI Taxonomy" id="1653334"/>
    <lineage>
        <taxon>Bacteria</taxon>
        <taxon>Pseudomonadati</taxon>
        <taxon>Pseudomonadota</taxon>
        <taxon>Alphaproteobacteria</taxon>
        <taxon>Hyphomicrobiales</taxon>
        <taxon>Salinarimonadaceae</taxon>
        <taxon>Saliniramus</taxon>
    </lineage>
</organism>
<gene>
    <name evidence="13 14" type="primary">lpxK</name>
    <name evidence="15" type="ORF">GA0071312_1852</name>
    <name evidence="14" type="ORF">HLUCCO17_14895</name>
</gene>
<comment type="similarity">
    <text evidence="13">Belongs to the LpxK family.</text>
</comment>
<dbReference type="PANTHER" id="PTHR42724">
    <property type="entry name" value="TETRAACYLDISACCHARIDE 4'-KINASE"/>
    <property type="match status" value="1"/>
</dbReference>
<dbReference type="UniPathway" id="UPA00359">
    <property type="reaction ID" value="UER00482"/>
</dbReference>
<dbReference type="InterPro" id="IPR003758">
    <property type="entry name" value="LpxK"/>
</dbReference>
<dbReference type="STRING" id="1653334.GA0071312_1852"/>
<comment type="function">
    <text evidence="1 13">Transfers the gamma-phosphate of ATP to the 4'-position of a tetraacyldisaccharide 1-phosphate intermediate (termed DS-1-P) to form tetraacyldisaccharide 1,4'-bis-phosphate (lipid IVA).</text>
</comment>
<keyword evidence="11 13" id="KW-0443">Lipid metabolism</keyword>
<comment type="catalytic activity">
    <reaction evidence="13">
        <text>a lipid A disaccharide + ATP = a lipid IVA + ADP + H(+)</text>
        <dbReference type="Rhea" id="RHEA:67840"/>
        <dbReference type="ChEBI" id="CHEBI:15378"/>
        <dbReference type="ChEBI" id="CHEBI:30616"/>
        <dbReference type="ChEBI" id="CHEBI:176343"/>
        <dbReference type="ChEBI" id="CHEBI:176425"/>
        <dbReference type="ChEBI" id="CHEBI:456216"/>
        <dbReference type="EC" id="2.7.1.130"/>
    </reaction>
</comment>
<protein>
    <recommendedName>
        <fullName evidence="4 13">Tetraacyldisaccharide 4'-kinase</fullName>
        <ecNumber evidence="3 13">2.7.1.130</ecNumber>
    </recommendedName>
    <alternativeName>
        <fullName evidence="12 13">Lipid A 4'-kinase</fullName>
    </alternativeName>
</protein>
<evidence type="ECO:0000313" key="17">
    <source>
        <dbReference type="Proteomes" id="UP000182800"/>
    </source>
</evidence>
<evidence type="ECO:0000256" key="10">
    <source>
        <dbReference type="ARBA" id="ARBA00022840"/>
    </source>
</evidence>
<evidence type="ECO:0000256" key="13">
    <source>
        <dbReference type="HAMAP-Rule" id="MF_00409"/>
    </source>
</evidence>
<evidence type="ECO:0000256" key="3">
    <source>
        <dbReference type="ARBA" id="ARBA00012071"/>
    </source>
</evidence>
<evidence type="ECO:0000256" key="1">
    <source>
        <dbReference type="ARBA" id="ARBA00002274"/>
    </source>
</evidence>
<dbReference type="Proteomes" id="UP000182800">
    <property type="component" value="Unassembled WGS sequence"/>
</dbReference>
<evidence type="ECO:0000313" key="15">
    <source>
        <dbReference type="EMBL" id="SCC80923.1"/>
    </source>
</evidence>
<comment type="pathway">
    <text evidence="2 13">Glycolipid biosynthesis; lipid IV(A) biosynthesis; lipid IV(A) from (3R)-3-hydroxytetradecanoyl-[acyl-carrier-protein] and UDP-N-acetyl-alpha-D-glucosamine: step 6/6.</text>
</comment>
<dbReference type="OrthoDB" id="9766423at2"/>
<dbReference type="Pfam" id="PF02606">
    <property type="entry name" value="LpxK"/>
    <property type="match status" value="1"/>
</dbReference>
<evidence type="ECO:0000256" key="9">
    <source>
        <dbReference type="ARBA" id="ARBA00022777"/>
    </source>
</evidence>
<dbReference type="HAMAP" id="MF_00409">
    <property type="entry name" value="LpxK"/>
    <property type="match status" value="1"/>
</dbReference>
<keyword evidence="8 13" id="KW-0547">Nucleotide-binding</keyword>
<evidence type="ECO:0000256" key="5">
    <source>
        <dbReference type="ARBA" id="ARBA00022516"/>
    </source>
</evidence>
<keyword evidence="10 13" id="KW-0067">ATP-binding</keyword>
<evidence type="ECO:0000256" key="6">
    <source>
        <dbReference type="ARBA" id="ARBA00022556"/>
    </source>
</evidence>
<dbReference type="GO" id="GO:0009029">
    <property type="term" value="F:lipid-A 4'-kinase activity"/>
    <property type="evidence" value="ECO:0007669"/>
    <property type="project" value="UniProtKB-UniRule"/>
</dbReference>
<feature type="binding site" evidence="13">
    <location>
        <begin position="52"/>
        <end position="59"/>
    </location>
    <ligand>
        <name>ATP</name>
        <dbReference type="ChEBI" id="CHEBI:30616"/>
    </ligand>
</feature>
<dbReference type="GO" id="GO:0009245">
    <property type="term" value="P:lipid A biosynthetic process"/>
    <property type="evidence" value="ECO:0007669"/>
    <property type="project" value="UniProtKB-UniRule"/>
</dbReference>
<keyword evidence="5 13" id="KW-0444">Lipid biosynthesis</keyword>
<dbReference type="NCBIfam" id="TIGR00682">
    <property type="entry name" value="lpxK"/>
    <property type="match status" value="1"/>
</dbReference>
<evidence type="ECO:0000256" key="4">
    <source>
        <dbReference type="ARBA" id="ARBA00016436"/>
    </source>
</evidence>
<keyword evidence="17" id="KW-1185">Reference proteome</keyword>
<dbReference type="GO" id="GO:0005886">
    <property type="term" value="C:plasma membrane"/>
    <property type="evidence" value="ECO:0007669"/>
    <property type="project" value="TreeGrafter"/>
</dbReference>
<dbReference type="EMBL" id="FMBM01000002">
    <property type="protein sequence ID" value="SCC80923.1"/>
    <property type="molecule type" value="Genomic_DNA"/>
</dbReference>
<keyword evidence="7 13" id="KW-0808">Transferase</keyword>
<keyword evidence="9 13" id="KW-0418">Kinase</keyword>
<evidence type="ECO:0000256" key="12">
    <source>
        <dbReference type="ARBA" id="ARBA00029757"/>
    </source>
</evidence>
<evidence type="ECO:0000256" key="2">
    <source>
        <dbReference type="ARBA" id="ARBA00004870"/>
    </source>
</evidence>
<dbReference type="InterPro" id="IPR027417">
    <property type="entry name" value="P-loop_NTPase"/>
</dbReference>
<keyword evidence="6 13" id="KW-0441">Lipid A biosynthesis</keyword>
<name>A0A0P7X428_9HYPH</name>
<comment type="caution">
    <text evidence="14">The sequence shown here is derived from an EMBL/GenBank/DDBJ whole genome shotgun (WGS) entry which is preliminary data.</text>
</comment>
<evidence type="ECO:0000313" key="16">
    <source>
        <dbReference type="Proteomes" id="UP000050497"/>
    </source>
</evidence>
<evidence type="ECO:0000256" key="8">
    <source>
        <dbReference type="ARBA" id="ARBA00022741"/>
    </source>
</evidence>
<dbReference type="Proteomes" id="UP000050497">
    <property type="component" value="Unassembled WGS sequence"/>
</dbReference>
<dbReference type="AlphaFoldDB" id="A0A0P7X428"/>
<dbReference type="PATRIC" id="fig|1653334.4.peg.724"/>
<evidence type="ECO:0000313" key="14">
    <source>
        <dbReference type="EMBL" id="KPQ09387.1"/>
    </source>
</evidence>
<dbReference type="RefSeq" id="WP_074444727.1">
    <property type="nucleotide sequence ID" value="NZ_FMBM01000002.1"/>
</dbReference>
<reference evidence="15 17" key="2">
    <citation type="submission" date="2016-08" db="EMBL/GenBank/DDBJ databases">
        <authorList>
            <person name="Varghese N."/>
            <person name="Submissions Spin"/>
        </authorList>
    </citation>
    <scope>NUCLEOTIDE SEQUENCE [LARGE SCALE GENOMIC DNA]</scope>
    <source>
        <strain evidence="15 17">HL-109</strain>
    </source>
</reference>
<proteinExistence type="inferred from homology"/>
<dbReference type="GO" id="GO:0005524">
    <property type="term" value="F:ATP binding"/>
    <property type="evidence" value="ECO:0007669"/>
    <property type="project" value="UniProtKB-UniRule"/>
</dbReference>
<dbReference type="GO" id="GO:0009244">
    <property type="term" value="P:lipopolysaccharide core region biosynthetic process"/>
    <property type="evidence" value="ECO:0007669"/>
    <property type="project" value="TreeGrafter"/>
</dbReference>